<comment type="caution">
    <text evidence="5">The sequence shown here is derived from an EMBL/GenBank/DDBJ whole genome shotgun (WGS) entry which is preliminary data.</text>
</comment>
<dbReference type="Pfam" id="PF24883">
    <property type="entry name" value="NPHP3_N"/>
    <property type="match status" value="1"/>
</dbReference>
<dbReference type="InterPro" id="IPR029058">
    <property type="entry name" value="AB_hydrolase_fold"/>
</dbReference>
<dbReference type="EMBL" id="SKBN01000510">
    <property type="protein sequence ID" value="TGJ76415.1"/>
    <property type="molecule type" value="Genomic_DNA"/>
</dbReference>
<dbReference type="InterPro" id="IPR001680">
    <property type="entry name" value="WD40_rpt"/>
</dbReference>
<accession>A0A4Z0YA43</accession>
<proteinExistence type="predicted"/>
<evidence type="ECO:0000313" key="5">
    <source>
        <dbReference type="EMBL" id="TGJ76415.1"/>
    </source>
</evidence>
<dbReference type="PANTHER" id="PTHR10039">
    <property type="entry name" value="AMELOGENIN"/>
    <property type="match status" value="1"/>
</dbReference>
<sequence>MERFWKQKEKPSSLRPLEGPDPFSDAGQGHLSANDSRALPSENFHPSGRRRHTTEPVIRHAAQYNLSVPEYSRRPPSRHESLEPSAAPAYSSETTYIAPSPLSINPLGLTMVYSFRDPVIDLVFVHGLGGTSVGTWSWNRDPVNFWPPWLGNDRDLSRSRIFTFGYDAGLTSGSSGLGILDFAKDLLFRMKTYSSGLGDQMEVGFGRTPGLLWQAFILGKHDSQFSDMISNVGGVVFLGTPHKGTHLAQTLNSILRVTPLGNAKQYVTELERNSGSIQDINEQFRNMCSDIHLVSFYESLKTNFGAGIKRLVVEKESGILDYPGETSSSLMADHHGMVKFEHPLDTNFINVTNVLKWLMKKVASPMYTISDPLANLTLVDATSTADTNFAENPSESEFDRLQKILGITDNIEEDNDYFTERIMQGSCQWLLRRKGVTEWLSTSPGSSQILWVTGPPGSGKSVLSSFVISLLRSRLSVDSCQHHFFLGGHRQKRTTSYLLRSIAFQAAVSFPYFGAQLIDLHKATDITFEQQKVSFIWEKIFEGLLFRISNLPTMFWVIDGLDEAESPNDFLKLLCKARSTVKLNIMLVSRATKDLSNDIAQLLPSILHETVAASDTAKDIREYVSSAIERIFPSEFRRDEIVQDVVAKASGSFLWVKLALEKLKDNWYTEDDIRKALNELPIGMEPLYERMMENISQQPEKMRIMALRILTWVTCAFVPLGVADLEAALKPEFSGFVNLGRTAEEICGQFVLVTKSKITLVHHTARQFLLRKSSDPLGTPEKENHLHAALVCMQFLSDASMWRQVFSSIQLSRQSRHSTQGAVVYKKHPFLLYSLSYWAYHVSQASVSSNEFLDDVLEFLEQHCLLWINGVVLTGDLRVLIRAAQHLKTFVKRRTPKASTGLPLSLTMARDPELRQWANDIIRIGARFGSNLLENPSSIHKYVIPFCPKDTIIARTFGPSHQLQSTFSVSGIASANWDDCLARLSIGEGRVASQLLCKDTILITLIATGGVMVVFRAETLEEVRRISHGEYVMQICSSKTSNLVATAGFKTIRIWDITKGVELQRFSKERHHHTKALAFGEIDAELYVAFDDGDVKCFDIQSGKEKWQFSATERESQNYSCARFMAFSPDRSKIVSIFRSRPSVLWHIQPSAEIYIPPRKCVLAEDRLRSAAQGDAFNNPELALWHPVTNHLLILYEDTIGNRGAGTLLVKSSGWILTPYTHLLYM</sequence>
<dbReference type="SUPFAM" id="SSF53474">
    <property type="entry name" value="alpha/beta-Hydrolases"/>
    <property type="match status" value="1"/>
</dbReference>
<organism evidence="5 6">
    <name type="scientific">Xylaria hypoxylon</name>
    <dbReference type="NCBI Taxonomy" id="37992"/>
    <lineage>
        <taxon>Eukaryota</taxon>
        <taxon>Fungi</taxon>
        <taxon>Dikarya</taxon>
        <taxon>Ascomycota</taxon>
        <taxon>Pezizomycotina</taxon>
        <taxon>Sordariomycetes</taxon>
        <taxon>Xylariomycetidae</taxon>
        <taxon>Xylariales</taxon>
        <taxon>Xylariaceae</taxon>
        <taxon>Xylaria</taxon>
    </lineage>
</organism>
<dbReference type="InterPro" id="IPR054471">
    <property type="entry name" value="GPIID_WHD"/>
</dbReference>
<dbReference type="Gene3D" id="3.40.50.300">
    <property type="entry name" value="P-loop containing nucleotide triphosphate hydrolases"/>
    <property type="match status" value="1"/>
</dbReference>
<name>A0A4Z0YA43_9PEZI</name>
<feature type="compositionally biased region" description="Basic and acidic residues" evidence="2">
    <location>
        <begin position="71"/>
        <end position="82"/>
    </location>
</feature>
<evidence type="ECO:0000256" key="1">
    <source>
        <dbReference type="ARBA" id="ARBA00022737"/>
    </source>
</evidence>
<dbReference type="Proteomes" id="UP000297716">
    <property type="component" value="Unassembled WGS sequence"/>
</dbReference>
<dbReference type="Pfam" id="PF22939">
    <property type="entry name" value="WHD_GPIID"/>
    <property type="match status" value="1"/>
</dbReference>
<protein>
    <recommendedName>
        <fullName evidence="7">NACHT domain-containing protein</fullName>
    </recommendedName>
</protein>
<dbReference type="InterPro" id="IPR015943">
    <property type="entry name" value="WD40/YVTN_repeat-like_dom_sf"/>
</dbReference>
<gene>
    <name evidence="5" type="ORF">E0Z10_g10893</name>
</gene>
<dbReference type="InterPro" id="IPR027417">
    <property type="entry name" value="P-loop_NTPase"/>
</dbReference>
<dbReference type="Gene3D" id="2.130.10.10">
    <property type="entry name" value="YVTN repeat-like/Quinoprotein amine dehydrogenase"/>
    <property type="match status" value="1"/>
</dbReference>
<dbReference type="AlphaFoldDB" id="A0A4Z0YA43"/>
<keyword evidence="6" id="KW-1185">Reference proteome</keyword>
<feature type="compositionally biased region" description="Basic and acidic residues" evidence="2">
    <location>
        <begin position="1"/>
        <end position="12"/>
    </location>
</feature>
<dbReference type="SMART" id="SM00320">
    <property type="entry name" value="WD40"/>
    <property type="match status" value="2"/>
</dbReference>
<evidence type="ECO:0000259" key="3">
    <source>
        <dbReference type="Pfam" id="PF22939"/>
    </source>
</evidence>
<reference evidence="5 6" key="1">
    <citation type="submission" date="2019-03" db="EMBL/GenBank/DDBJ databases">
        <title>Draft genome sequence of Xylaria hypoxylon DSM 108379, a ubiquitous saprotrophic-parasitic fungi on hardwood.</title>
        <authorList>
            <person name="Buettner E."/>
            <person name="Leonhardt S."/>
            <person name="Gebauer A.M."/>
            <person name="Liers C."/>
            <person name="Hofrichter M."/>
            <person name="Kellner H."/>
        </authorList>
    </citation>
    <scope>NUCLEOTIDE SEQUENCE [LARGE SCALE GENOMIC DNA]</scope>
    <source>
        <strain evidence="5 6">DSM 108379</strain>
    </source>
</reference>
<feature type="region of interest" description="Disordered" evidence="2">
    <location>
        <begin position="1"/>
        <end position="56"/>
    </location>
</feature>
<dbReference type="InterPro" id="IPR056884">
    <property type="entry name" value="NPHP3-like_N"/>
</dbReference>
<feature type="domain" description="GPI inositol-deacylase winged helix" evidence="3">
    <location>
        <begin position="699"/>
        <end position="773"/>
    </location>
</feature>
<evidence type="ECO:0000259" key="4">
    <source>
        <dbReference type="Pfam" id="PF24883"/>
    </source>
</evidence>
<feature type="region of interest" description="Disordered" evidence="2">
    <location>
        <begin position="69"/>
        <end position="90"/>
    </location>
</feature>
<dbReference type="PANTHER" id="PTHR10039:SF16">
    <property type="entry name" value="GPI INOSITOL-DEACYLASE"/>
    <property type="match status" value="1"/>
</dbReference>
<evidence type="ECO:0000256" key="2">
    <source>
        <dbReference type="SAM" id="MobiDB-lite"/>
    </source>
</evidence>
<dbReference type="OrthoDB" id="1658288at2759"/>
<evidence type="ECO:0008006" key="7">
    <source>
        <dbReference type="Google" id="ProtNLM"/>
    </source>
</evidence>
<feature type="domain" description="Nephrocystin 3-like N-terminal" evidence="4">
    <location>
        <begin position="425"/>
        <end position="590"/>
    </location>
</feature>
<dbReference type="InterPro" id="IPR036322">
    <property type="entry name" value="WD40_repeat_dom_sf"/>
</dbReference>
<evidence type="ECO:0000313" key="6">
    <source>
        <dbReference type="Proteomes" id="UP000297716"/>
    </source>
</evidence>
<dbReference type="SUPFAM" id="SSF50978">
    <property type="entry name" value="WD40 repeat-like"/>
    <property type="match status" value="1"/>
</dbReference>
<dbReference type="SUPFAM" id="SSF52540">
    <property type="entry name" value="P-loop containing nucleoside triphosphate hydrolases"/>
    <property type="match status" value="1"/>
</dbReference>
<keyword evidence="1" id="KW-0677">Repeat</keyword>